<dbReference type="NCBIfam" id="NF045639">
    <property type="entry name" value="GCX_COOH"/>
    <property type="match status" value="1"/>
</dbReference>
<dbReference type="Proteomes" id="UP000249873">
    <property type="component" value="Chromosome"/>
</dbReference>
<reference evidence="1 2" key="1">
    <citation type="submission" date="2018-05" db="EMBL/GenBank/DDBJ databases">
        <title>Complete genome sequence of Arcticibacterium luteifluviistationis SM1504T, a cytophagaceae bacterium isolated from Arctic surface seawater.</title>
        <authorList>
            <person name="Li Y."/>
            <person name="Qin Q.-L."/>
        </authorList>
    </citation>
    <scope>NUCLEOTIDE SEQUENCE [LARGE SCALE GENOMIC DNA]</scope>
    <source>
        <strain evidence="1 2">SM1504</strain>
    </source>
</reference>
<organism evidence="1 2">
    <name type="scientific">Arcticibacterium luteifluviistationis</name>
    <dbReference type="NCBI Taxonomy" id="1784714"/>
    <lineage>
        <taxon>Bacteria</taxon>
        <taxon>Pseudomonadati</taxon>
        <taxon>Bacteroidota</taxon>
        <taxon>Cytophagia</taxon>
        <taxon>Cytophagales</taxon>
        <taxon>Leadbetterellaceae</taxon>
        <taxon>Arcticibacterium</taxon>
    </lineage>
</organism>
<evidence type="ECO:0000313" key="2">
    <source>
        <dbReference type="Proteomes" id="UP000249873"/>
    </source>
</evidence>
<evidence type="ECO:0000313" key="1">
    <source>
        <dbReference type="EMBL" id="AWW00487.1"/>
    </source>
</evidence>
<dbReference type="EMBL" id="CP029480">
    <property type="protein sequence ID" value="AWW00487.1"/>
    <property type="molecule type" value="Genomic_DNA"/>
</dbReference>
<name>A0A2Z4GGW6_9BACT</name>
<proteinExistence type="predicted"/>
<sequence length="564" mass="63242">MLYKIIKSGDLFRISCFFLISFSLVAQDKKEPRKSYNSVSTIYDSCQVVCNLFPANRENLVATEELVFPAITNNSECYKVPNDFNPGCLLSYNNSKWFLVKVLDGDSLTFNFENSNNYDIDAAIWGPIAGNDLDSTCFTSTQFPQSCDYSAINPTLNLYNADSGSFYLLTITNYSNDDTDILLKQPEGGSVIYSYFCSETSNISSPSGGKQNLQAINSLQLSFEISPSSSFTAKGGNSIELLPGFETDSSTVFSANIGECINTSQNYNPDSSIIVCENFDNHSKNSPHLYTNASSNEMVGTVFAITQPECRINSEDSFLKMSKIGVDKDSTRFLWGYREPYTSPSNIHLRTNEGCPTYPDQRTTQMEYLYRAERTLPILDTIENYANLNTPFHLSNDLSYGQYNNYDLWNFYLKGGITNLTYRINGGSWRASIDYTPVWEPFTERYLDVTRIEHIGNVPKDFYMDFTTDDGLTVDRYLVTRSSCGGHFCGTTVFNRLADSTVIVNVFQGDINVDMQLGSYAPFGGFGTCFNLGKLSEGEHSFPLKSAKGDFVLDPDIFVRVKFD</sequence>
<keyword evidence="2" id="KW-1185">Reference proteome</keyword>
<gene>
    <name evidence="1" type="ORF">DJ013_20810</name>
</gene>
<protein>
    <submittedName>
        <fullName evidence="1">Uncharacterized protein</fullName>
    </submittedName>
</protein>
<dbReference type="KEGG" id="als:DJ013_20810"/>
<dbReference type="RefSeq" id="WP_111373853.1">
    <property type="nucleotide sequence ID" value="NZ_CP029480.1"/>
</dbReference>
<dbReference type="AlphaFoldDB" id="A0A2Z4GGW6"/>
<dbReference type="InterPro" id="IPR055015">
    <property type="entry name" value="GCX_COOH"/>
</dbReference>
<dbReference type="OrthoDB" id="971245at2"/>
<accession>A0A2Z4GGW6</accession>